<gene>
    <name evidence="1" type="ORF">WN50_17355</name>
</gene>
<dbReference type="EMBL" id="LATL02000081">
    <property type="protein sequence ID" value="KKD36878.1"/>
    <property type="molecule type" value="Genomic_DNA"/>
</dbReference>
<comment type="caution">
    <text evidence="1">The sequence shown here is derived from an EMBL/GenBank/DDBJ whole genome shotgun (WGS) entry which is preliminary data.</text>
</comment>
<organism evidence="1 2">
    <name type="scientific">Limnoraphis robusta CS-951</name>
    <dbReference type="NCBI Taxonomy" id="1637645"/>
    <lineage>
        <taxon>Bacteria</taxon>
        <taxon>Bacillati</taxon>
        <taxon>Cyanobacteriota</taxon>
        <taxon>Cyanophyceae</taxon>
        <taxon>Oscillatoriophycideae</taxon>
        <taxon>Oscillatoriales</taxon>
        <taxon>Sirenicapillariaceae</taxon>
        <taxon>Limnoraphis</taxon>
    </lineage>
</organism>
<dbReference type="OrthoDB" id="467760at2"/>
<name>A0A0F5YDP7_9CYAN</name>
<dbReference type="PATRIC" id="fig|1637645.4.peg.1598"/>
<protein>
    <submittedName>
        <fullName evidence="1">Uncharacterized protein</fullName>
    </submittedName>
</protein>
<proteinExistence type="predicted"/>
<sequence length="99" mass="10666">MKLEIISTIVLGVVAATVFPSVVQANNGSFSGTIERVWEDGFRLQSENRGITVDSWDVCGDHTTRHLSAGEQVTVVGEFEMGEFDAFSITKADGVAVCK</sequence>
<dbReference type="AlphaFoldDB" id="A0A0F5YDP7"/>
<evidence type="ECO:0000313" key="2">
    <source>
        <dbReference type="Proteomes" id="UP000033607"/>
    </source>
</evidence>
<dbReference type="Proteomes" id="UP000033607">
    <property type="component" value="Unassembled WGS sequence"/>
</dbReference>
<accession>A0A0F5YDP7</accession>
<reference evidence="1 2" key="1">
    <citation type="submission" date="2015-06" db="EMBL/GenBank/DDBJ databases">
        <title>Draft genome assembly of filamentous brackish cyanobacterium Limnoraphis robusta strain CS-951.</title>
        <authorList>
            <person name="Willis A."/>
            <person name="Parks M."/>
            <person name="Burford M.A."/>
        </authorList>
    </citation>
    <scope>NUCLEOTIDE SEQUENCE [LARGE SCALE GENOMIC DNA]</scope>
    <source>
        <strain evidence="1 2">CS-951</strain>
    </source>
</reference>
<dbReference type="RefSeq" id="WP_046279833.1">
    <property type="nucleotide sequence ID" value="NZ_LATL02000081.1"/>
</dbReference>
<evidence type="ECO:0000313" key="1">
    <source>
        <dbReference type="EMBL" id="KKD36878.1"/>
    </source>
</evidence>